<dbReference type="PANTHER" id="PTHR10000">
    <property type="entry name" value="PHOSPHOSERINE PHOSPHATASE"/>
    <property type="match status" value="1"/>
</dbReference>
<reference evidence="1" key="1">
    <citation type="submission" date="2022-10" db="EMBL/GenBank/DDBJ databases">
        <title>Vagococcus sp. isolated from poultry meat.</title>
        <authorList>
            <person name="Johansson P."/>
            <person name="Bjorkroth J."/>
        </authorList>
    </citation>
    <scope>NUCLEOTIDE SEQUENCE</scope>
    <source>
        <strain evidence="1">STAA11</strain>
    </source>
</reference>
<dbReference type="SFLD" id="SFLDG01140">
    <property type="entry name" value="C2.B:_Phosphomannomutase_and_P"/>
    <property type="match status" value="1"/>
</dbReference>
<protein>
    <submittedName>
        <fullName evidence="1">HAD family hydrolase</fullName>
    </submittedName>
</protein>
<dbReference type="InterPro" id="IPR023214">
    <property type="entry name" value="HAD_sf"/>
</dbReference>
<dbReference type="GO" id="GO:0005829">
    <property type="term" value="C:cytosol"/>
    <property type="evidence" value="ECO:0007669"/>
    <property type="project" value="TreeGrafter"/>
</dbReference>
<dbReference type="Gene3D" id="3.30.1240.10">
    <property type="match status" value="1"/>
</dbReference>
<sequence>MEKIIFIDVDGTLCMPNGKVPNSASEAIKKARLSGHKVFLCTGRSKPELTEDILQIGFDGIIGAGGGYIEVQNNIIMHKRMPEAAVKEVINYFNQYEIGYYIESNDGLFGSDNCLETIVRQVTKGMEHQEEYDKAKSEFDWFEEILIESNKKVLDYSNVNKISFISNGHKYENVAKKFEELFQMHRTTVPQFGPESGEISIKGVDKQTAIEMILNHLKVDKKNTLAYGDGNNDLAMFAGVEYGVAMSNATPELKKIAKEITELAEQDGLANSFKRQQLI</sequence>
<dbReference type="GO" id="GO:0000287">
    <property type="term" value="F:magnesium ion binding"/>
    <property type="evidence" value="ECO:0007669"/>
    <property type="project" value="TreeGrafter"/>
</dbReference>
<evidence type="ECO:0000313" key="2">
    <source>
        <dbReference type="Proteomes" id="UP001179647"/>
    </source>
</evidence>
<dbReference type="Gene3D" id="3.40.50.1000">
    <property type="entry name" value="HAD superfamily/HAD-like"/>
    <property type="match status" value="1"/>
</dbReference>
<dbReference type="KEGG" id="vie:OL234_08100"/>
<dbReference type="InterPro" id="IPR006379">
    <property type="entry name" value="HAD-SF_hydro_IIB"/>
</dbReference>
<evidence type="ECO:0000313" key="1">
    <source>
        <dbReference type="EMBL" id="WEG72929.1"/>
    </source>
</evidence>
<dbReference type="EMBL" id="CP110232">
    <property type="protein sequence ID" value="WEG72929.1"/>
    <property type="molecule type" value="Genomic_DNA"/>
</dbReference>
<dbReference type="InterPro" id="IPR036412">
    <property type="entry name" value="HAD-like_sf"/>
</dbReference>
<dbReference type="Pfam" id="PF08282">
    <property type="entry name" value="Hydrolase_3"/>
    <property type="match status" value="1"/>
</dbReference>
<dbReference type="RefSeq" id="WP_275468732.1">
    <property type="nucleotide sequence ID" value="NZ_CP110232.1"/>
</dbReference>
<dbReference type="AlphaFoldDB" id="A0AAF0I6U3"/>
<dbReference type="SUPFAM" id="SSF56784">
    <property type="entry name" value="HAD-like"/>
    <property type="match status" value="1"/>
</dbReference>
<dbReference type="NCBIfam" id="TIGR01484">
    <property type="entry name" value="HAD-SF-IIB"/>
    <property type="match status" value="1"/>
</dbReference>
<name>A0AAF0I6U3_9ENTE</name>
<proteinExistence type="predicted"/>
<dbReference type="InterPro" id="IPR000150">
    <property type="entry name" value="Cof"/>
</dbReference>
<dbReference type="PANTHER" id="PTHR10000:SF25">
    <property type="entry name" value="PHOSPHATASE YKRA-RELATED"/>
    <property type="match status" value="1"/>
</dbReference>
<dbReference type="Proteomes" id="UP001179647">
    <property type="component" value="Chromosome"/>
</dbReference>
<gene>
    <name evidence="1" type="ORF">OL234_08100</name>
</gene>
<dbReference type="NCBIfam" id="TIGR00099">
    <property type="entry name" value="Cof-subfamily"/>
    <property type="match status" value="1"/>
</dbReference>
<organism evidence="1 2">
    <name type="scientific">Vagococcus intermedius</name>
    <dbReference type="NCBI Taxonomy" id="2991418"/>
    <lineage>
        <taxon>Bacteria</taxon>
        <taxon>Bacillati</taxon>
        <taxon>Bacillota</taxon>
        <taxon>Bacilli</taxon>
        <taxon>Lactobacillales</taxon>
        <taxon>Enterococcaceae</taxon>
        <taxon>Vagococcus</taxon>
    </lineage>
</organism>
<accession>A0AAF0I6U3</accession>
<keyword evidence="2" id="KW-1185">Reference proteome</keyword>
<dbReference type="GO" id="GO:0016791">
    <property type="term" value="F:phosphatase activity"/>
    <property type="evidence" value="ECO:0007669"/>
    <property type="project" value="UniProtKB-ARBA"/>
</dbReference>
<dbReference type="SFLD" id="SFLDS00003">
    <property type="entry name" value="Haloacid_Dehalogenase"/>
    <property type="match status" value="1"/>
</dbReference>
<keyword evidence="1" id="KW-0378">Hydrolase</keyword>